<organism evidence="2 3">
    <name type="scientific">Candidatus Fukatsuia symbiotica</name>
    <dbReference type="NCBI Taxonomy" id="1878942"/>
    <lineage>
        <taxon>Bacteria</taxon>
        <taxon>Pseudomonadati</taxon>
        <taxon>Pseudomonadota</taxon>
        <taxon>Gammaproteobacteria</taxon>
        <taxon>Enterobacterales</taxon>
        <taxon>Yersiniaceae</taxon>
        <taxon>Candidatus Fukatsuia</taxon>
    </lineage>
</organism>
<keyword evidence="1" id="KW-1133">Transmembrane helix</keyword>
<gene>
    <name evidence="2" type="ORF">CCS41_02425</name>
</gene>
<evidence type="ECO:0000313" key="3">
    <source>
        <dbReference type="Proteomes" id="UP000261875"/>
    </source>
</evidence>
<dbReference type="AlphaFoldDB" id="A0A2U8I3C9"/>
<dbReference type="RefSeq" id="WP_162859962.1">
    <property type="nucleotide sequence ID" value="NZ_CP021659.1"/>
</dbReference>
<accession>A0A2U8I3C9</accession>
<keyword evidence="1" id="KW-0472">Membrane</keyword>
<proteinExistence type="predicted"/>
<dbReference type="KEGG" id="fsm:CCS41_02425"/>
<feature type="transmembrane region" description="Helical" evidence="1">
    <location>
        <begin position="14"/>
        <end position="33"/>
    </location>
</feature>
<keyword evidence="1" id="KW-0812">Transmembrane</keyword>
<evidence type="ECO:0000313" key="2">
    <source>
        <dbReference type="EMBL" id="AWK13613.1"/>
    </source>
</evidence>
<keyword evidence="3" id="KW-1185">Reference proteome</keyword>
<reference evidence="2 3" key="1">
    <citation type="submission" date="2017-05" db="EMBL/GenBank/DDBJ databases">
        <title>Genome sequence of Candidatus Fukatsuia symbiotica and Candidatus Hamiltonella defensa from Acyrthosiphon pisum strain 5D.</title>
        <authorList>
            <person name="Patel V.A."/>
            <person name="Chevignon G."/>
            <person name="Russell J.A."/>
            <person name="Oliver K.M."/>
        </authorList>
    </citation>
    <scope>NUCLEOTIDE SEQUENCE [LARGE SCALE GENOMIC DNA]</scope>
    <source>
        <strain evidence="2 3">5D</strain>
    </source>
</reference>
<sequence length="96" mass="10974">MSFSLIAKACWPNFTGYVIAILYFNLYGVSYTYKVYHGKQLPLIIKNVHCHAKEREAGSRNLRLSPVVEKSMSDHKTLTFTVGVFAFEVDEKDILI</sequence>
<dbReference type="EMBL" id="CP021659">
    <property type="protein sequence ID" value="AWK13613.1"/>
    <property type="molecule type" value="Genomic_DNA"/>
</dbReference>
<protein>
    <submittedName>
        <fullName evidence="2">Uncharacterized protein</fullName>
    </submittedName>
</protein>
<evidence type="ECO:0000256" key="1">
    <source>
        <dbReference type="SAM" id="Phobius"/>
    </source>
</evidence>
<dbReference type="Proteomes" id="UP000261875">
    <property type="component" value="Chromosome"/>
</dbReference>
<name>A0A2U8I3C9_9GAMM</name>